<organism evidence="1 2">
    <name type="scientific">Araneus ventricosus</name>
    <name type="common">Orbweaver spider</name>
    <name type="synonym">Epeira ventricosa</name>
    <dbReference type="NCBI Taxonomy" id="182803"/>
    <lineage>
        <taxon>Eukaryota</taxon>
        <taxon>Metazoa</taxon>
        <taxon>Ecdysozoa</taxon>
        <taxon>Arthropoda</taxon>
        <taxon>Chelicerata</taxon>
        <taxon>Arachnida</taxon>
        <taxon>Araneae</taxon>
        <taxon>Araneomorphae</taxon>
        <taxon>Entelegynae</taxon>
        <taxon>Araneoidea</taxon>
        <taxon>Araneidae</taxon>
        <taxon>Araneus</taxon>
    </lineage>
</organism>
<dbReference type="AlphaFoldDB" id="A0A4Y2BFP1"/>
<proteinExistence type="predicted"/>
<dbReference type="EMBL" id="BGPR01000074">
    <property type="protein sequence ID" value="GBL90793.1"/>
    <property type="molecule type" value="Genomic_DNA"/>
</dbReference>
<dbReference type="Proteomes" id="UP000499080">
    <property type="component" value="Unassembled WGS sequence"/>
</dbReference>
<reference evidence="1 2" key="1">
    <citation type="journal article" date="2019" name="Sci. Rep.">
        <title>Orb-weaving spider Araneus ventricosus genome elucidates the spidroin gene catalogue.</title>
        <authorList>
            <person name="Kono N."/>
            <person name="Nakamura H."/>
            <person name="Ohtoshi R."/>
            <person name="Moran D.A.P."/>
            <person name="Shinohara A."/>
            <person name="Yoshida Y."/>
            <person name="Fujiwara M."/>
            <person name="Mori M."/>
            <person name="Tomita M."/>
            <person name="Arakawa K."/>
        </authorList>
    </citation>
    <scope>NUCLEOTIDE SEQUENCE [LARGE SCALE GENOMIC DNA]</scope>
</reference>
<evidence type="ECO:0000313" key="2">
    <source>
        <dbReference type="Proteomes" id="UP000499080"/>
    </source>
</evidence>
<sequence length="108" mass="12334">MPAVIVVFEEESESPLSLIEELGRSSILRSLYSNGLRNQRVNVSAFPLQCPRIQSTILHFIFLKRTDIEDSVEKIKVDSQTEAIKDAVNDDADKFFNQNFSFEVLKKV</sequence>
<comment type="caution">
    <text evidence="1">The sequence shown here is derived from an EMBL/GenBank/DDBJ whole genome shotgun (WGS) entry which is preliminary data.</text>
</comment>
<name>A0A4Y2BFP1_ARAVE</name>
<accession>A0A4Y2BFP1</accession>
<keyword evidence="2" id="KW-1185">Reference proteome</keyword>
<gene>
    <name evidence="1" type="ORF">AVEN_215534_1</name>
</gene>
<evidence type="ECO:0000313" key="1">
    <source>
        <dbReference type="EMBL" id="GBL90793.1"/>
    </source>
</evidence>
<protein>
    <submittedName>
        <fullName evidence="1">Uncharacterized protein</fullName>
    </submittedName>
</protein>